<evidence type="ECO:0000313" key="1">
    <source>
        <dbReference type="EMBL" id="BCS96362.1"/>
    </source>
</evidence>
<dbReference type="CDD" id="cd07432">
    <property type="entry name" value="PHP_HisPPase"/>
    <property type="match status" value="1"/>
</dbReference>
<proteinExistence type="predicted"/>
<dbReference type="Proteomes" id="UP001320148">
    <property type="component" value="Chromosome"/>
</dbReference>
<dbReference type="PANTHER" id="PTHR42924">
    <property type="entry name" value="EXONUCLEASE"/>
    <property type="match status" value="1"/>
</dbReference>
<dbReference type="RefSeq" id="WP_236892680.1">
    <property type="nucleotide sequence ID" value="NZ_AP024488.1"/>
</dbReference>
<reference evidence="1 2" key="1">
    <citation type="submission" date="2021-02" db="EMBL/GenBank/DDBJ databases">
        <title>Complete genome of Desulfoluna sp. strain ASN36.</title>
        <authorList>
            <person name="Takahashi A."/>
            <person name="Kojima H."/>
            <person name="Fukui M."/>
        </authorList>
    </citation>
    <scope>NUCLEOTIDE SEQUENCE [LARGE SCALE GENOMIC DNA]</scope>
    <source>
        <strain evidence="1 2">ASN36</strain>
    </source>
</reference>
<evidence type="ECO:0000313" key="2">
    <source>
        <dbReference type="Proteomes" id="UP001320148"/>
    </source>
</evidence>
<sequence length="221" mass="24485">MKPSFGASALLDLHVHTRWGSECAELMDPDSLPEAMSACGIHGVVITEHNTLWPAEEIARLNQGLTGRRVYGGVEVSTATHHFVVIGLDFMDKIHEGMPAEHLWRITRVHKAAMILAHPLNRTTTVCGNNTLPVLSVTPDAVEVASTVTHRRDEERIRAWGAKNHIHLVAGSDAHCIENLGQAVTAFPHLPENEKELARMIQNGLGLPFRRHQDRRIHVPC</sequence>
<name>A0ABM7PGA1_9BACT</name>
<organism evidence="1 2">
    <name type="scientific">Desulfoluna limicola</name>
    <dbReference type="NCBI Taxonomy" id="2810562"/>
    <lineage>
        <taxon>Bacteria</taxon>
        <taxon>Pseudomonadati</taxon>
        <taxon>Thermodesulfobacteriota</taxon>
        <taxon>Desulfobacteria</taxon>
        <taxon>Desulfobacterales</taxon>
        <taxon>Desulfolunaceae</taxon>
        <taxon>Desulfoluna</taxon>
    </lineage>
</organism>
<dbReference type="SUPFAM" id="SSF89550">
    <property type="entry name" value="PHP domain-like"/>
    <property type="match status" value="1"/>
</dbReference>
<dbReference type="Pfam" id="PF13263">
    <property type="entry name" value="PHP_C"/>
    <property type="match status" value="1"/>
</dbReference>
<protein>
    <submittedName>
        <fullName evidence="1">Histidinol-phosphatase</fullName>
    </submittedName>
</protein>
<keyword evidence="2" id="KW-1185">Reference proteome</keyword>
<accession>A0ABM7PGA1</accession>
<dbReference type="Gene3D" id="3.20.20.140">
    <property type="entry name" value="Metal-dependent hydrolases"/>
    <property type="match status" value="1"/>
</dbReference>
<gene>
    <name evidence="1" type="ORF">DSLASN_19940</name>
</gene>
<dbReference type="InterPro" id="IPR016195">
    <property type="entry name" value="Pol/histidinol_Pase-like"/>
</dbReference>
<dbReference type="InterPro" id="IPR052018">
    <property type="entry name" value="PHP_domain"/>
</dbReference>
<dbReference type="PANTHER" id="PTHR42924:SF3">
    <property type="entry name" value="POLYMERASE_HISTIDINOL PHOSPHATASE N-TERMINAL DOMAIN-CONTAINING PROTEIN"/>
    <property type="match status" value="1"/>
</dbReference>
<dbReference type="EMBL" id="AP024488">
    <property type="protein sequence ID" value="BCS96362.1"/>
    <property type="molecule type" value="Genomic_DNA"/>
</dbReference>